<reference evidence="2 3" key="1">
    <citation type="submission" date="2020-08" db="EMBL/GenBank/DDBJ databases">
        <title>Genomic Encyclopedia of Type Strains, Phase IV (KMG-IV): sequencing the most valuable type-strain genomes for metagenomic binning, comparative biology and taxonomic classification.</title>
        <authorList>
            <person name="Goeker M."/>
        </authorList>
    </citation>
    <scope>NUCLEOTIDE SEQUENCE [LARGE SCALE GENOMIC DNA]</scope>
    <source>
        <strain evidence="2 3">DSM 105481</strain>
    </source>
</reference>
<sequence length="555" mass="64090">MKKRLVLICIVFILFIFFLLIYVGKMKQDTVETNNSIELKLPSGLKSVKIEVNEADMTLSYDKKTEFKHISSTDYQYIYDISKQNQSVGSLNVTFRELDNGDVFVFTKIHNTSKAEYRASVQLPFADSVSHHEIRYDEYGEVKREHNNTFGTDPSSHPIGLLEVQKNDKSFQSAMISKNYTSYNREKTYSNGQKSTVREFIEEWESYKISAGKDEVLLRTNLKVPGAAISENWILLANDQLFKDRKNIENWFTKSIQEYTTINKWLTADGVYSKLPWSVDPGFKMAFGRNLGNIQGSKYLDEYKKTNERYFYDLVFNSVADLDVFSDGAVTAGDVPVFKTEYTSSWLKNAYGTTAPYIDTRHNENVALFLKNTGELFAIPKLASANQKYADFLVDQNSIGNVIRINDAGYLIADYYAEGSKKTHVSLNHALGEMRFLIETYQQTKDKRYYDTAMAIKQGIEALYPDWIREDRDLWYQINGEMIFNGRDYPWLTLVDLLLSQELFAEIGIERSEIFDKMIESKLLYLKSMKQPLRADILELIQGQGFSYPTFVKED</sequence>
<keyword evidence="1" id="KW-1133">Transmembrane helix</keyword>
<keyword evidence="3" id="KW-1185">Reference proteome</keyword>
<keyword evidence="1" id="KW-0472">Membrane</keyword>
<dbReference type="RefSeq" id="WP_182502492.1">
    <property type="nucleotide sequence ID" value="NZ_JACJHX010000005.1"/>
</dbReference>
<protein>
    <submittedName>
        <fullName evidence="2">Uncharacterized protein</fullName>
    </submittedName>
</protein>
<proteinExistence type="predicted"/>
<accession>A0ABR6CNS8</accession>
<dbReference type="EMBL" id="JACJHX010000005">
    <property type="protein sequence ID" value="MBA9026699.1"/>
    <property type="molecule type" value="Genomic_DNA"/>
</dbReference>
<organism evidence="2 3">
    <name type="scientific">Peribacillus huizhouensis</name>
    <dbReference type="NCBI Taxonomy" id="1501239"/>
    <lineage>
        <taxon>Bacteria</taxon>
        <taxon>Bacillati</taxon>
        <taxon>Bacillota</taxon>
        <taxon>Bacilli</taxon>
        <taxon>Bacillales</taxon>
        <taxon>Bacillaceae</taxon>
        <taxon>Peribacillus</taxon>
    </lineage>
</organism>
<name>A0ABR6CNS8_9BACI</name>
<keyword evidence="1" id="KW-0812">Transmembrane</keyword>
<comment type="caution">
    <text evidence="2">The sequence shown here is derived from an EMBL/GenBank/DDBJ whole genome shotgun (WGS) entry which is preliminary data.</text>
</comment>
<evidence type="ECO:0000313" key="2">
    <source>
        <dbReference type="EMBL" id="MBA9026699.1"/>
    </source>
</evidence>
<evidence type="ECO:0000256" key="1">
    <source>
        <dbReference type="SAM" id="Phobius"/>
    </source>
</evidence>
<dbReference type="Proteomes" id="UP000626697">
    <property type="component" value="Unassembled WGS sequence"/>
</dbReference>
<feature type="transmembrane region" description="Helical" evidence="1">
    <location>
        <begin position="5"/>
        <end position="24"/>
    </location>
</feature>
<evidence type="ECO:0000313" key="3">
    <source>
        <dbReference type="Proteomes" id="UP000626697"/>
    </source>
</evidence>
<gene>
    <name evidence="2" type="ORF">HNP81_001984</name>
</gene>